<dbReference type="EMBL" id="FOGN01000008">
    <property type="protein sequence ID" value="SES32490.1"/>
    <property type="molecule type" value="Genomic_DNA"/>
</dbReference>
<keyword evidence="1" id="KW-0812">Transmembrane</keyword>
<evidence type="ECO:0000313" key="3">
    <source>
        <dbReference type="EMBL" id="SFM32536.1"/>
    </source>
</evidence>
<organism evidence="2 5">
    <name type="scientific">Halopseudomonas bauzanensis</name>
    <dbReference type="NCBI Taxonomy" id="653930"/>
    <lineage>
        <taxon>Bacteria</taxon>
        <taxon>Pseudomonadati</taxon>
        <taxon>Pseudomonadota</taxon>
        <taxon>Gammaproteobacteria</taxon>
        <taxon>Pseudomonadales</taxon>
        <taxon>Pseudomonadaceae</taxon>
        <taxon>Halopseudomonas</taxon>
    </lineage>
</organism>
<dbReference type="EMBL" id="FOUA01000008">
    <property type="protein sequence ID" value="SFM32536.1"/>
    <property type="molecule type" value="Genomic_DNA"/>
</dbReference>
<dbReference type="Proteomes" id="UP000186599">
    <property type="component" value="Unassembled WGS sequence"/>
</dbReference>
<keyword evidence="1" id="KW-0472">Membrane</keyword>
<gene>
    <name evidence="3" type="ORF">SAMN04487855_3194</name>
    <name evidence="2" type="ORF">SAMN05216589_3198</name>
</gene>
<feature type="transmembrane region" description="Helical" evidence="1">
    <location>
        <begin position="63"/>
        <end position="85"/>
    </location>
</feature>
<proteinExistence type="predicted"/>
<evidence type="ECO:0000256" key="1">
    <source>
        <dbReference type="SAM" id="Phobius"/>
    </source>
</evidence>
<reference evidence="4 5" key="1">
    <citation type="submission" date="2016-10" db="EMBL/GenBank/DDBJ databases">
        <authorList>
            <person name="de Groot N.N."/>
        </authorList>
    </citation>
    <scope>NUCLEOTIDE SEQUENCE [LARGE SCALE GENOMIC DNA]</scope>
    <source>
        <strain evidence="3 4">CGMCC 1.9095</strain>
        <strain evidence="2 5">DSM 22558</strain>
    </source>
</reference>
<keyword evidence="1" id="KW-1133">Transmembrane helix</keyword>
<evidence type="ECO:0000313" key="2">
    <source>
        <dbReference type="EMBL" id="SES32490.1"/>
    </source>
</evidence>
<name>A0A031M9B2_9GAMM</name>
<protein>
    <submittedName>
        <fullName evidence="2">Uncharacterized protein</fullName>
    </submittedName>
</protein>
<keyword evidence="4" id="KW-1185">Reference proteome</keyword>
<sequence>MFFLCMPVPSIELTFQLREEGPERVYSPKYSETDLHLIQSGWIVLPVEWLCLTYKFGNTTNKIHVGVTVGAPVLMVAGLVGAVCLC</sequence>
<dbReference type="AlphaFoldDB" id="A0A031M9B2"/>
<dbReference type="Proteomes" id="UP000186904">
    <property type="component" value="Unassembled WGS sequence"/>
</dbReference>
<evidence type="ECO:0000313" key="4">
    <source>
        <dbReference type="Proteomes" id="UP000186599"/>
    </source>
</evidence>
<dbReference type="STRING" id="653930.SAMN05216589_3198"/>
<accession>A0A031M9B2</accession>
<evidence type="ECO:0000313" key="5">
    <source>
        <dbReference type="Proteomes" id="UP000186904"/>
    </source>
</evidence>